<dbReference type="AlphaFoldDB" id="K1YBK5"/>
<gene>
    <name evidence="1" type="ORF">ACD_78C00303G0001</name>
</gene>
<proteinExistence type="predicted"/>
<organism evidence="1">
    <name type="scientific">uncultured bacterium</name>
    <name type="common">gcode 4</name>
    <dbReference type="NCBI Taxonomy" id="1234023"/>
    <lineage>
        <taxon>Bacteria</taxon>
        <taxon>environmental samples</taxon>
    </lineage>
</organism>
<name>K1YBK5_9BACT</name>
<accession>K1YBK5</accession>
<evidence type="ECO:0000313" key="1">
    <source>
        <dbReference type="EMBL" id="EKD29723.1"/>
    </source>
</evidence>
<sequence>MATSYNDLVNIPTFEKKKEEFTQERGDMSFYCRDCQQKVDAIRLNPNKYIYECPLCKGKRISIGTESSVKEVYSKRR</sequence>
<comment type="caution">
    <text evidence="1">The sequence shown here is derived from an EMBL/GenBank/DDBJ whole genome shotgun (WGS) entry which is preliminary data.</text>
</comment>
<dbReference type="EMBL" id="AMFJ01034303">
    <property type="protein sequence ID" value="EKD29723.1"/>
    <property type="molecule type" value="Genomic_DNA"/>
</dbReference>
<protein>
    <submittedName>
        <fullName evidence="1">Uncharacterized protein</fullName>
    </submittedName>
</protein>
<reference evidence="1" key="1">
    <citation type="journal article" date="2012" name="Science">
        <title>Fermentation, hydrogen, and sulfur metabolism in multiple uncultivated bacterial phyla.</title>
        <authorList>
            <person name="Wrighton K.C."/>
            <person name="Thomas B.C."/>
            <person name="Sharon I."/>
            <person name="Miller C.S."/>
            <person name="Castelle C.J."/>
            <person name="VerBerkmoes N.C."/>
            <person name="Wilkins M.J."/>
            <person name="Hettich R.L."/>
            <person name="Lipton M.S."/>
            <person name="Williams K.H."/>
            <person name="Long P.E."/>
            <person name="Banfield J.F."/>
        </authorList>
    </citation>
    <scope>NUCLEOTIDE SEQUENCE [LARGE SCALE GENOMIC DNA]</scope>
</reference>